<dbReference type="PROSITE" id="PS51118">
    <property type="entry name" value="HTH_HXLR"/>
    <property type="match status" value="1"/>
</dbReference>
<dbReference type="Pfam" id="PF01638">
    <property type="entry name" value="HxlR"/>
    <property type="match status" value="1"/>
</dbReference>
<dbReference type="AlphaFoldDB" id="A0A1N5TYK8"/>
<evidence type="ECO:0000313" key="6">
    <source>
        <dbReference type="Proteomes" id="UP000195607"/>
    </source>
</evidence>
<evidence type="ECO:0000313" key="5">
    <source>
        <dbReference type="EMBL" id="SIM53225.1"/>
    </source>
</evidence>
<accession>A0A1N5TYK8</accession>
<evidence type="ECO:0000256" key="1">
    <source>
        <dbReference type="ARBA" id="ARBA00023015"/>
    </source>
</evidence>
<keyword evidence="3" id="KW-0804">Transcription</keyword>
<sequence>MHNGETICITKSEEVLKILGKKYTLLIIGILGNNTEMSFNDIKKSVGCPRSNLLSMRLKEMEYTGIIKRKVMNSRPVSVKYSLTSSGNELRENLIPLFKWIEYNCYANL</sequence>
<dbReference type="EMBL" id="LT671858">
    <property type="protein sequence ID" value="SIM53225.1"/>
    <property type="molecule type" value="Genomic_DNA"/>
</dbReference>
<dbReference type="SUPFAM" id="SSF46785">
    <property type="entry name" value="Winged helix' DNA-binding domain"/>
    <property type="match status" value="1"/>
</dbReference>
<dbReference type="InterPro" id="IPR002577">
    <property type="entry name" value="HTH_HxlR"/>
</dbReference>
<dbReference type="GO" id="GO:0003677">
    <property type="term" value="F:DNA binding"/>
    <property type="evidence" value="ECO:0007669"/>
    <property type="project" value="UniProtKB-KW"/>
</dbReference>
<name>A0A1N5TYK8_9ARCH</name>
<keyword evidence="1" id="KW-0805">Transcription regulation</keyword>
<reference evidence="5 6" key="1">
    <citation type="submission" date="2016-04" db="EMBL/GenBank/DDBJ databases">
        <authorList>
            <person name="Evans L.H."/>
            <person name="Alamgir A."/>
            <person name="Owens N."/>
            <person name="Weber N.D."/>
            <person name="Virtaneva K."/>
            <person name="Barbian K."/>
            <person name="Babar A."/>
            <person name="Rosenke K."/>
        </authorList>
    </citation>
    <scope>NUCLEOTIDE SEQUENCE [LARGE SCALE GENOMIC DNA]</scope>
    <source>
        <strain evidence="6">S5(T) (JCM 30642 \VKM B-2941)</strain>
    </source>
</reference>
<dbReference type="PANTHER" id="PTHR33204">
    <property type="entry name" value="TRANSCRIPTIONAL REGULATOR, MARR FAMILY"/>
    <property type="match status" value="1"/>
</dbReference>
<dbReference type="InterPro" id="IPR036390">
    <property type="entry name" value="WH_DNA-bd_sf"/>
</dbReference>
<organism evidence="5 6">
    <name type="scientific">Cuniculiplasma divulgatum</name>
    <dbReference type="NCBI Taxonomy" id="1673428"/>
    <lineage>
        <taxon>Archaea</taxon>
        <taxon>Methanobacteriati</taxon>
        <taxon>Thermoplasmatota</taxon>
        <taxon>Thermoplasmata</taxon>
        <taxon>Thermoplasmatales</taxon>
        <taxon>Cuniculiplasmataceae</taxon>
        <taxon>Cuniculiplasma</taxon>
    </lineage>
</organism>
<gene>
    <name evidence="5" type="ORF">CSP5_0729</name>
</gene>
<dbReference type="InterPro" id="IPR036388">
    <property type="entry name" value="WH-like_DNA-bd_sf"/>
</dbReference>
<dbReference type="Gene3D" id="1.10.10.10">
    <property type="entry name" value="Winged helix-like DNA-binding domain superfamily/Winged helix DNA-binding domain"/>
    <property type="match status" value="1"/>
</dbReference>
<dbReference type="Proteomes" id="UP000195607">
    <property type="component" value="Chromosome I"/>
</dbReference>
<keyword evidence="2" id="KW-0238">DNA-binding</keyword>
<protein>
    <submittedName>
        <fullName evidence="5">HxlR family transcriptional regulator</fullName>
    </submittedName>
</protein>
<proteinExistence type="predicted"/>
<evidence type="ECO:0000256" key="2">
    <source>
        <dbReference type="ARBA" id="ARBA00023125"/>
    </source>
</evidence>
<dbReference type="PANTHER" id="PTHR33204:SF18">
    <property type="entry name" value="TRANSCRIPTIONAL REGULATORY PROTEIN"/>
    <property type="match status" value="1"/>
</dbReference>
<evidence type="ECO:0000259" key="4">
    <source>
        <dbReference type="PROSITE" id="PS51118"/>
    </source>
</evidence>
<feature type="domain" description="HTH hxlR-type" evidence="4">
    <location>
        <begin position="8"/>
        <end position="109"/>
    </location>
</feature>
<evidence type="ECO:0000256" key="3">
    <source>
        <dbReference type="ARBA" id="ARBA00023163"/>
    </source>
</evidence>